<dbReference type="InterPro" id="IPR022580">
    <property type="entry name" value="DUF2639"/>
</dbReference>
<evidence type="ECO:0000313" key="2">
    <source>
        <dbReference type="Proteomes" id="UP000253314"/>
    </source>
</evidence>
<reference evidence="1 2" key="1">
    <citation type="submission" date="2018-07" db="EMBL/GenBank/DDBJ databases">
        <title>Lottiidibacillus patelloidae gen. nov., sp. nov., isolated from the intestinal tract of a marine limpet and the reclassification of B. taeanensis BH030017T, B. algicola KMM 3737T and B. hwajinpoensis SW-72T as genus Lottiidibacillus.</title>
        <authorList>
            <person name="Liu R."/>
            <person name="Huang Z."/>
        </authorList>
    </citation>
    <scope>NUCLEOTIDE SEQUENCE [LARGE SCALE GENOMIC DNA]</scope>
    <source>
        <strain evidence="1 2">BH030017</strain>
    </source>
</reference>
<organism evidence="1 2">
    <name type="scientific">Bacillus taeanensis</name>
    <dbReference type="NCBI Taxonomy" id="273032"/>
    <lineage>
        <taxon>Bacteria</taxon>
        <taxon>Bacillati</taxon>
        <taxon>Bacillota</taxon>
        <taxon>Bacilli</taxon>
        <taxon>Bacillales</taxon>
        <taxon>Bacillaceae</taxon>
        <taxon>Bacillus</taxon>
    </lineage>
</organism>
<protein>
    <submittedName>
        <fullName evidence="1">DUF2639 domain-containing protein</fullName>
    </submittedName>
</protein>
<keyword evidence="2" id="KW-1185">Reference proteome</keyword>
<accession>A0A366XXZ6</accession>
<dbReference type="AlphaFoldDB" id="A0A366XXZ6"/>
<gene>
    <name evidence="1" type="ORF">DS031_04605</name>
</gene>
<comment type="caution">
    <text evidence="1">The sequence shown here is derived from an EMBL/GenBank/DDBJ whole genome shotgun (WGS) entry which is preliminary data.</text>
</comment>
<proteinExistence type="predicted"/>
<dbReference type="EMBL" id="QOCW01000003">
    <property type="protein sequence ID" value="RBW70767.1"/>
    <property type="molecule type" value="Genomic_DNA"/>
</dbReference>
<name>A0A366XXZ6_9BACI</name>
<evidence type="ECO:0000313" key="1">
    <source>
        <dbReference type="EMBL" id="RBW70767.1"/>
    </source>
</evidence>
<dbReference type="Proteomes" id="UP000253314">
    <property type="component" value="Unassembled WGS sequence"/>
</dbReference>
<dbReference type="Pfam" id="PF11121">
    <property type="entry name" value="DUF2639"/>
    <property type="match status" value="1"/>
</dbReference>
<dbReference type="RefSeq" id="WP_113804761.1">
    <property type="nucleotide sequence ID" value="NZ_QOCW01000003.1"/>
</dbReference>
<dbReference type="OrthoDB" id="2738543at2"/>
<sequence length="45" mass="5182">MHIGSKGWYVNELKKLGVRYYGSRKVESFKKPILANILESKQGNN</sequence>